<evidence type="ECO:0000259" key="2">
    <source>
        <dbReference type="Pfam" id="PF18998"/>
    </source>
</evidence>
<evidence type="ECO:0000313" key="3">
    <source>
        <dbReference type="EMBL" id="MPM03005.1"/>
    </source>
</evidence>
<reference evidence="3" key="1">
    <citation type="submission" date="2019-08" db="EMBL/GenBank/DDBJ databases">
        <authorList>
            <person name="Kucharzyk K."/>
            <person name="Murdoch R.W."/>
            <person name="Higgins S."/>
            <person name="Loffler F."/>
        </authorList>
    </citation>
    <scope>NUCLEOTIDE SEQUENCE</scope>
</reference>
<sequence>MPFEDAKIEVILEELVEMVNIKVNPSEHGIITTNAVDNQIAKGKDLVITVTPEQGYKLASLIINGEDITKFVEDNKLTYKEVNENLEITTTFILDTNKEDLSKLIAALSNEKIIEKLLDGVSQDIVDEFNNTLSNAKKVSENINSTQQAIDEAASALRTAIQKVIDFERVNKEVLKDYIKEVENLDLSKYTDTTIAEFKNALNNAKNVLNNDSATQDEVDKALSKLKAAKGALTKVNENPGTGNPDPNPGTENPTPNPGTENPNEGNGKGNEDLSLPGTGDDSSLNKYMFVVLSLSAGLYLLLRKNKKAKLN</sequence>
<dbReference type="Pfam" id="PF18998">
    <property type="entry name" value="Flg_new_2"/>
    <property type="match status" value="1"/>
</dbReference>
<feature type="compositionally biased region" description="Low complexity" evidence="1">
    <location>
        <begin position="231"/>
        <end position="266"/>
    </location>
</feature>
<dbReference type="AlphaFoldDB" id="A0A644WGJ5"/>
<proteinExistence type="predicted"/>
<protein>
    <recommendedName>
        <fullName evidence="2">Bacterial repeat domain-containing protein</fullName>
    </recommendedName>
</protein>
<feature type="region of interest" description="Disordered" evidence="1">
    <location>
        <begin position="231"/>
        <end position="281"/>
    </location>
</feature>
<evidence type="ECO:0000256" key="1">
    <source>
        <dbReference type="SAM" id="MobiDB-lite"/>
    </source>
</evidence>
<organism evidence="3">
    <name type="scientific">bioreactor metagenome</name>
    <dbReference type="NCBI Taxonomy" id="1076179"/>
    <lineage>
        <taxon>unclassified sequences</taxon>
        <taxon>metagenomes</taxon>
        <taxon>ecological metagenomes</taxon>
    </lineage>
</organism>
<feature type="domain" description="Bacterial repeat" evidence="2">
    <location>
        <begin position="20"/>
        <end position="92"/>
    </location>
</feature>
<name>A0A644WGJ5_9ZZZZ</name>
<dbReference type="Gene3D" id="1.20.1270.70">
    <property type="entry name" value="Designed single chain three-helix bundle"/>
    <property type="match status" value="2"/>
</dbReference>
<dbReference type="InterPro" id="IPR044060">
    <property type="entry name" value="Bacterial_rp_domain"/>
</dbReference>
<dbReference type="EMBL" id="VSSQ01000915">
    <property type="protein sequence ID" value="MPM03005.1"/>
    <property type="molecule type" value="Genomic_DNA"/>
</dbReference>
<dbReference type="NCBIfam" id="TIGR01167">
    <property type="entry name" value="LPXTG_anchor"/>
    <property type="match status" value="1"/>
</dbReference>
<comment type="caution">
    <text evidence="3">The sequence shown here is derived from an EMBL/GenBank/DDBJ whole genome shotgun (WGS) entry which is preliminary data.</text>
</comment>
<dbReference type="Pfam" id="PF07554">
    <property type="entry name" value="FIVAR"/>
    <property type="match status" value="2"/>
</dbReference>
<gene>
    <name evidence="3" type="ORF">SDC9_49264</name>
</gene>
<accession>A0A644WGJ5</accession>